<protein>
    <submittedName>
        <fullName evidence="2">Uncharacterized protein</fullName>
    </submittedName>
</protein>
<comment type="caution">
    <text evidence="2">The sequence shown here is derived from an EMBL/GenBank/DDBJ whole genome shotgun (WGS) entry which is preliminary data.</text>
</comment>
<reference evidence="2" key="1">
    <citation type="submission" date="2023-05" db="EMBL/GenBank/DDBJ databases">
        <title>Cataloging the Phylogenetic Diversity of Human Bladder Bacteria.</title>
        <authorList>
            <person name="Du J."/>
        </authorList>
    </citation>
    <scope>NUCLEOTIDE SEQUENCE</scope>
    <source>
        <strain evidence="2">UMB9978</strain>
    </source>
</reference>
<evidence type="ECO:0000313" key="2">
    <source>
        <dbReference type="EMBL" id="MDK6274405.1"/>
    </source>
</evidence>
<dbReference type="RefSeq" id="WP_101629553.1">
    <property type="nucleotide sequence ID" value="NZ_CALUAG010000001.1"/>
</dbReference>
<dbReference type="EMBL" id="JASODW010000001">
    <property type="protein sequence ID" value="MDK6274405.1"/>
    <property type="molecule type" value="Genomic_DNA"/>
</dbReference>
<evidence type="ECO:0000256" key="1">
    <source>
        <dbReference type="SAM" id="MobiDB-lite"/>
    </source>
</evidence>
<feature type="compositionally biased region" description="Basic and acidic residues" evidence="1">
    <location>
        <begin position="60"/>
        <end position="73"/>
    </location>
</feature>
<organism evidence="2 3">
    <name type="scientific">Pseudoglutamicibacter cumminsii</name>
    <dbReference type="NCBI Taxonomy" id="156979"/>
    <lineage>
        <taxon>Bacteria</taxon>
        <taxon>Bacillati</taxon>
        <taxon>Actinomycetota</taxon>
        <taxon>Actinomycetes</taxon>
        <taxon>Micrococcales</taxon>
        <taxon>Micrococcaceae</taxon>
        <taxon>Pseudoglutamicibacter</taxon>
    </lineage>
</organism>
<dbReference type="Proteomes" id="UP001240483">
    <property type="component" value="Unassembled WGS sequence"/>
</dbReference>
<accession>A0AAP4C6L9</accession>
<gene>
    <name evidence="2" type="ORF">QP116_01360</name>
</gene>
<name>A0AAP4C6L9_9MICC</name>
<dbReference type="AlphaFoldDB" id="A0AAP4C6L9"/>
<sequence length="97" mass="10825">MMNLDELIETEKKKHAAKLKRLRAKAAKEEQDLLLRVARLLKQNEPERFAQYSEEAARLIKKDRDDRSERAKEGLASGKQQDGTSDAAAPAGDGGGY</sequence>
<proteinExistence type="predicted"/>
<evidence type="ECO:0000313" key="3">
    <source>
        <dbReference type="Proteomes" id="UP001240483"/>
    </source>
</evidence>
<feature type="region of interest" description="Disordered" evidence="1">
    <location>
        <begin position="60"/>
        <end position="97"/>
    </location>
</feature>